<accession>A0ACD5Z7E1</accession>
<sequence>MAAVPVPVPRQRDLLLTLLSLAAAVQLAVATAPPPRAYPASPSYRCGWCPRRSTASLLPPEAGALTGAACGYGPAAAAEIAAANEGFHIAAVSAGLFRRGQACGACYQLRCRGHAACGKDGVKVVVVSHVPETATNGTGRGRFLLSEDAFATMVHTPRNGGDRLAGPGPAVDVDFRRIPCVYRDRNLSVRVEEASARGRGHSLALRFLYQGGQTAIAAVEVAQAVVDGANDNDDAAPSQTTWRYMTRSEGSPAVWRTSRAPPGPLRLRVVVAAGSGGKWLRSDGAVLPADWVPGAVYDTGLRVADVAASTCGGASCDSDDEDGDEELR</sequence>
<reference evidence="1" key="2">
    <citation type="submission" date="2025-09" db="UniProtKB">
        <authorList>
            <consortium name="EnsemblPlants"/>
        </authorList>
    </citation>
    <scope>IDENTIFICATION</scope>
</reference>
<keyword evidence="2" id="KW-1185">Reference proteome</keyword>
<evidence type="ECO:0000313" key="1">
    <source>
        <dbReference type="EnsemblPlants" id="AVESA.00010b.r2.6CG1141640.1.CDS.1"/>
    </source>
</evidence>
<dbReference type="EnsemblPlants" id="AVESA.00010b.r2.6CG1141640.1">
    <property type="protein sequence ID" value="AVESA.00010b.r2.6CG1141640.1.CDS.1"/>
    <property type="gene ID" value="AVESA.00010b.r2.6CG1141640"/>
</dbReference>
<organism evidence="1 2">
    <name type="scientific">Avena sativa</name>
    <name type="common">Oat</name>
    <dbReference type="NCBI Taxonomy" id="4498"/>
    <lineage>
        <taxon>Eukaryota</taxon>
        <taxon>Viridiplantae</taxon>
        <taxon>Streptophyta</taxon>
        <taxon>Embryophyta</taxon>
        <taxon>Tracheophyta</taxon>
        <taxon>Spermatophyta</taxon>
        <taxon>Magnoliopsida</taxon>
        <taxon>Liliopsida</taxon>
        <taxon>Poales</taxon>
        <taxon>Poaceae</taxon>
        <taxon>BOP clade</taxon>
        <taxon>Pooideae</taxon>
        <taxon>Poodae</taxon>
        <taxon>Poeae</taxon>
        <taxon>Poeae Chloroplast Group 1 (Aveneae type)</taxon>
        <taxon>Aveninae</taxon>
        <taxon>Avena</taxon>
    </lineage>
</organism>
<name>A0ACD5Z7E1_AVESA</name>
<protein>
    <submittedName>
        <fullName evidence="1">Uncharacterized protein</fullName>
    </submittedName>
</protein>
<proteinExistence type="predicted"/>
<reference evidence="1" key="1">
    <citation type="submission" date="2021-05" db="EMBL/GenBank/DDBJ databases">
        <authorList>
            <person name="Scholz U."/>
            <person name="Mascher M."/>
            <person name="Fiebig A."/>
        </authorList>
    </citation>
    <scope>NUCLEOTIDE SEQUENCE [LARGE SCALE GENOMIC DNA]</scope>
</reference>
<evidence type="ECO:0000313" key="2">
    <source>
        <dbReference type="Proteomes" id="UP001732700"/>
    </source>
</evidence>
<dbReference type="Proteomes" id="UP001732700">
    <property type="component" value="Chromosome 6C"/>
</dbReference>